<accession>A0AAV8XM39</accession>
<comment type="caution">
    <text evidence="1">The sequence shown here is derived from an EMBL/GenBank/DDBJ whole genome shotgun (WGS) entry which is preliminary data.</text>
</comment>
<proteinExistence type="predicted"/>
<keyword evidence="2" id="KW-1185">Reference proteome</keyword>
<dbReference type="Proteomes" id="UP001162156">
    <property type="component" value="Unassembled WGS sequence"/>
</dbReference>
<evidence type="ECO:0000313" key="2">
    <source>
        <dbReference type="Proteomes" id="UP001162156"/>
    </source>
</evidence>
<dbReference type="EMBL" id="JANEYF010003054">
    <property type="protein sequence ID" value="KAJ8939683.1"/>
    <property type="molecule type" value="Genomic_DNA"/>
</dbReference>
<evidence type="ECO:0000313" key="1">
    <source>
        <dbReference type="EMBL" id="KAJ8939683.1"/>
    </source>
</evidence>
<gene>
    <name evidence="1" type="ORF">NQ314_011047</name>
</gene>
<protein>
    <submittedName>
        <fullName evidence="1">Uncharacterized protein</fullName>
    </submittedName>
</protein>
<name>A0AAV8XM39_9CUCU</name>
<dbReference type="AlphaFoldDB" id="A0AAV8XM39"/>
<reference evidence="1" key="1">
    <citation type="journal article" date="2023" name="Insect Mol. Biol.">
        <title>Genome sequencing provides insights into the evolution of gene families encoding plant cell wall-degrading enzymes in longhorned beetles.</title>
        <authorList>
            <person name="Shin N.R."/>
            <person name="Okamura Y."/>
            <person name="Kirsch R."/>
            <person name="Pauchet Y."/>
        </authorList>
    </citation>
    <scope>NUCLEOTIDE SEQUENCE</scope>
    <source>
        <strain evidence="1">RBIC_L_NR</strain>
    </source>
</reference>
<organism evidence="1 2">
    <name type="scientific">Rhamnusium bicolor</name>
    <dbReference type="NCBI Taxonomy" id="1586634"/>
    <lineage>
        <taxon>Eukaryota</taxon>
        <taxon>Metazoa</taxon>
        <taxon>Ecdysozoa</taxon>
        <taxon>Arthropoda</taxon>
        <taxon>Hexapoda</taxon>
        <taxon>Insecta</taxon>
        <taxon>Pterygota</taxon>
        <taxon>Neoptera</taxon>
        <taxon>Endopterygota</taxon>
        <taxon>Coleoptera</taxon>
        <taxon>Polyphaga</taxon>
        <taxon>Cucujiformia</taxon>
        <taxon>Chrysomeloidea</taxon>
        <taxon>Cerambycidae</taxon>
        <taxon>Lepturinae</taxon>
        <taxon>Rhagiini</taxon>
        <taxon>Rhamnusium</taxon>
    </lineage>
</organism>
<sequence length="88" mass="9865">MCPPKLCKCPKPTNRLLVLLAFVAKAAIASTTMWVTYDIGIWGTTEDTHQMYKNYCTLAGGGSFQRATKWDPPSCEAEKDLFKVTKKF</sequence>